<protein>
    <recommendedName>
        <fullName evidence="3">DUF829 domain-containing protein</fullName>
    </recommendedName>
</protein>
<dbReference type="PANTHER" id="PTHR12265">
    <property type="entry name" value="TRANSMEMBRANE PROTEIN 53"/>
    <property type="match status" value="1"/>
</dbReference>
<reference evidence="2" key="1">
    <citation type="submission" date="2018-02" db="EMBL/GenBank/DDBJ databases">
        <authorList>
            <person name="Cohen D.B."/>
            <person name="Kent A.D."/>
        </authorList>
    </citation>
    <scope>NUCLEOTIDE SEQUENCE</scope>
</reference>
<evidence type="ECO:0000256" key="1">
    <source>
        <dbReference type="SAM" id="MobiDB-lite"/>
    </source>
</evidence>
<evidence type="ECO:0000313" key="2">
    <source>
        <dbReference type="EMBL" id="SPD17568.1"/>
    </source>
</evidence>
<sequence length="505" mass="56518">MWSGGGGGGGAGGEIYWERNKESAESKGIAVIFAWASIQDRHLKTYVDLYTSLRWNSLVCHADFLNAFYPERAMSLAFVVLNELVEELRIKSCPIVFVASSGGPKACMYKLFQVIDGMCEGQTYAGEYRLVRNCVSGHIYDSSPLDFTSDLGARFALHPSILKMPGSLKLVSWVAKGIASGLDALYLTRFESQRVEYWQALYSSVNMGAPYLIICSEKDDLAPYQIICNFAQRLQDLGGEVKLVKLNDSPHIANTNWTKPAKLKLQQNRRGLAKIRRDLTRSDENSPDLARSHQIRRDLARSGEISPDPVRSHLIWNLSVAVELDTISLRRWWSSTRSPFARGHYKHYPIQYRAAVTNLLDKAVSVYSQRIQILGERTCAEGMHDEISESICDLQKVAVNSNQSLRRVALGPSDHFFLPSSVEDHNGRDSSSLQDEQKERSIYLPNPPSLNAHSVLGQILFDVCVPKNVEGRDYNVGMGQDFCMNCSAASKRLEANQTPARCLKN</sequence>
<proteinExistence type="predicted"/>
<organism evidence="2">
    <name type="scientific">Fagus sylvatica</name>
    <name type="common">Beechnut</name>
    <dbReference type="NCBI Taxonomy" id="28930"/>
    <lineage>
        <taxon>Eukaryota</taxon>
        <taxon>Viridiplantae</taxon>
        <taxon>Streptophyta</taxon>
        <taxon>Embryophyta</taxon>
        <taxon>Tracheophyta</taxon>
        <taxon>Spermatophyta</taxon>
        <taxon>Magnoliopsida</taxon>
        <taxon>eudicotyledons</taxon>
        <taxon>Gunneridae</taxon>
        <taxon>Pentapetalae</taxon>
        <taxon>rosids</taxon>
        <taxon>fabids</taxon>
        <taxon>Fagales</taxon>
        <taxon>Fagaceae</taxon>
        <taxon>Fagus</taxon>
    </lineage>
</organism>
<accession>A0A2N9HZL2</accession>
<dbReference type="AlphaFoldDB" id="A0A2N9HZL2"/>
<dbReference type="InterPro" id="IPR008547">
    <property type="entry name" value="DUF829_TMEM53"/>
</dbReference>
<feature type="region of interest" description="Disordered" evidence="1">
    <location>
        <begin position="420"/>
        <end position="445"/>
    </location>
</feature>
<gene>
    <name evidence="2" type="ORF">FSB_LOCUS45450</name>
</gene>
<evidence type="ECO:0008006" key="3">
    <source>
        <dbReference type="Google" id="ProtNLM"/>
    </source>
</evidence>
<dbReference type="Pfam" id="PF05705">
    <property type="entry name" value="DUF829"/>
    <property type="match status" value="2"/>
</dbReference>
<dbReference type="PANTHER" id="PTHR12265:SF9">
    <property type="entry name" value="DUF829 DOMAIN PROTEIN"/>
    <property type="match status" value="1"/>
</dbReference>
<dbReference type="SUPFAM" id="SSF53474">
    <property type="entry name" value="alpha/beta-Hydrolases"/>
    <property type="match status" value="1"/>
</dbReference>
<name>A0A2N9HZL2_FAGSY</name>
<dbReference type="InterPro" id="IPR029058">
    <property type="entry name" value="AB_hydrolase_fold"/>
</dbReference>
<dbReference type="EMBL" id="OIVN01004458">
    <property type="protein sequence ID" value="SPD17568.1"/>
    <property type="molecule type" value="Genomic_DNA"/>
</dbReference>